<dbReference type="Pfam" id="PF06289">
    <property type="entry name" value="FlbD"/>
    <property type="match status" value="1"/>
</dbReference>
<keyword evidence="1" id="KW-0966">Cell projection</keyword>
<keyword evidence="1" id="KW-0969">Cilium</keyword>
<dbReference type="STRING" id="321763.SAMN04488692_10875"/>
<dbReference type="EMBL" id="FNGO01000008">
    <property type="protein sequence ID" value="SDL73891.1"/>
    <property type="molecule type" value="Genomic_DNA"/>
</dbReference>
<dbReference type="PANTHER" id="PTHR39185">
    <property type="entry name" value="SWARMING MOTILITY PROTEIN SWRD"/>
    <property type="match status" value="1"/>
</dbReference>
<evidence type="ECO:0000313" key="1">
    <source>
        <dbReference type="EMBL" id="SDL73891.1"/>
    </source>
</evidence>
<organism evidence="1 2">
    <name type="scientific">Halarsenatibacter silvermanii</name>
    <dbReference type="NCBI Taxonomy" id="321763"/>
    <lineage>
        <taxon>Bacteria</taxon>
        <taxon>Bacillati</taxon>
        <taxon>Bacillota</taxon>
        <taxon>Clostridia</taxon>
        <taxon>Halanaerobiales</taxon>
        <taxon>Halarsenatibacteraceae</taxon>
        <taxon>Halarsenatibacter</taxon>
    </lineage>
</organism>
<dbReference type="PANTHER" id="PTHR39185:SF1">
    <property type="entry name" value="SWARMING MOTILITY PROTEIN SWRD"/>
    <property type="match status" value="1"/>
</dbReference>
<evidence type="ECO:0000313" key="2">
    <source>
        <dbReference type="Proteomes" id="UP000199476"/>
    </source>
</evidence>
<dbReference type="Proteomes" id="UP000199476">
    <property type="component" value="Unassembled WGS sequence"/>
</dbReference>
<accession>A0A1G9MIR2</accession>
<proteinExistence type="predicted"/>
<keyword evidence="1" id="KW-0282">Flagellum</keyword>
<sequence length="63" mass="7268">MGGEPIILNANLIENIRSTPDTVITLTTEKKIIVEEETGEIIERVIEYQRKIHNSHPRRLSEE</sequence>
<protein>
    <submittedName>
        <fullName evidence="1">Flagellar protein FlbD</fullName>
    </submittedName>
</protein>
<gene>
    <name evidence="1" type="ORF">SAMN04488692_10875</name>
</gene>
<reference evidence="1 2" key="1">
    <citation type="submission" date="2016-10" db="EMBL/GenBank/DDBJ databases">
        <authorList>
            <person name="de Groot N.N."/>
        </authorList>
    </citation>
    <scope>NUCLEOTIDE SEQUENCE [LARGE SCALE GENOMIC DNA]</scope>
    <source>
        <strain evidence="1 2">SLAS-1</strain>
    </source>
</reference>
<keyword evidence="2" id="KW-1185">Reference proteome</keyword>
<name>A0A1G9MIR2_9FIRM</name>
<dbReference type="InterPro" id="IPR009384">
    <property type="entry name" value="SwrD-like"/>
</dbReference>
<dbReference type="AlphaFoldDB" id="A0A1G9MIR2"/>